<dbReference type="PANTHER" id="PTHR37834">
    <property type="entry name" value="GDSL-LIKE LIPASE/ACYLHYDROLASE DOMAIN PROTEIN (AFU_ORTHOLOGUE AFUA_2G00620)"/>
    <property type="match status" value="1"/>
</dbReference>
<dbReference type="Gene3D" id="3.40.50.1110">
    <property type="entry name" value="SGNH hydrolase"/>
    <property type="match status" value="1"/>
</dbReference>
<dbReference type="EMBL" id="KI966415">
    <property type="protein sequence ID" value="EWC46780.1"/>
    <property type="molecule type" value="Genomic_DNA"/>
</dbReference>
<dbReference type="HOGENOM" id="CLU_038116_0_0_1"/>
<accession>W7ICF0</accession>
<keyword evidence="1" id="KW-0732">Signal</keyword>
<reference evidence="3 4" key="1">
    <citation type="submission" date="2013-05" db="EMBL/GenBank/DDBJ databases">
        <title>Drechslerella stenobrocha genome reveals carnivorous origination and mechanical trapping mechanism of predatory fungi.</title>
        <authorList>
            <person name="Liu X."/>
            <person name="Zhang W."/>
            <person name="Liu K."/>
        </authorList>
    </citation>
    <scope>NUCLEOTIDE SEQUENCE [LARGE SCALE GENOMIC DNA]</scope>
    <source>
        <strain evidence="3 4">248</strain>
    </source>
</reference>
<gene>
    <name evidence="3" type="ORF">DRE_04025</name>
</gene>
<dbReference type="OrthoDB" id="426133at2759"/>
<evidence type="ECO:0000256" key="1">
    <source>
        <dbReference type="SAM" id="SignalP"/>
    </source>
</evidence>
<dbReference type="AlphaFoldDB" id="W7ICF0"/>
<dbReference type="InterPro" id="IPR036514">
    <property type="entry name" value="SGNH_hydro_sf"/>
</dbReference>
<protein>
    <recommendedName>
        <fullName evidence="2">SGNH hydrolase-type esterase domain-containing protein</fullName>
    </recommendedName>
</protein>
<proteinExistence type="predicted"/>
<dbReference type="InterPro" id="IPR037461">
    <property type="entry name" value="CtCE2-like_dom"/>
</dbReference>
<keyword evidence="4" id="KW-1185">Reference proteome</keyword>
<evidence type="ECO:0000259" key="2">
    <source>
        <dbReference type="Pfam" id="PF13472"/>
    </source>
</evidence>
<dbReference type="Pfam" id="PF13472">
    <property type="entry name" value="Lipase_GDSL_2"/>
    <property type="match status" value="1"/>
</dbReference>
<sequence length="414" mass="45721">MRWPFSFAAITFVCAFLSTATIIENGQVRLNPYPGQATKIYSIKSNDSAWRTYQRNAPEIGYKGRWCANYISWWAAPGIKFGYTGDNIAVTFGKDTSHNVLLAWRVSGLPWNFANVTADATYHFVKPGFPAGVAAGQTTIFEFRVSNWNLGVQINAVHVDRGAAISKVADFPRKIEMIGDSLTAGYTGTYESTSGTGWNLCEGFGNVEFSIIAYTGICLTDKACWGSPRGQLYQWMRTSDTSPRAIQKYGQTPPAWPFSSRQAADIVIINLGTNDASSRTTTPAVSDADFQANYIKLIKSVFEKYPNTKIIVVQPWMGYYRAGSGNTYRQSPNTYKAAIRGAVNSFGGASGGVHYFDTSGILQHSDINPKGHPTDVGHIKLASHLMQFIKLTFGWNFQNTGQEVQSHTMYWNNA</sequence>
<feature type="domain" description="SGNH hydrolase-type esterase" evidence="2">
    <location>
        <begin position="178"/>
        <end position="378"/>
    </location>
</feature>
<name>W7ICF0_9PEZI</name>
<feature type="chain" id="PRO_5004894048" description="SGNH hydrolase-type esterase domain-containing protein" evidence="1">
    <location>
        <begin position="21"/>
        <end position="414"/>
    </location>
</feature>
<dbReference type="SUPFAM" id="SSF52266">
    <property type="entry name" value="SGNH hydrolase"/>
    <property type="match status" value="1"/>
</dbReference>
<dbReference type="Proteomes" id="UP000024837">
    <property type="component" value="Unassembled WGS sequence"/>
</dbReference>
<dbReference type="InterPro" id="IPR013830">
    <property type="entry name" value="SGNH_hydro"/>
</dbReference>
<dbReference type="InterPro" id="IPR052762">
    <property type="entry name" value="PCW_deacetylase/CE"/>
</dbReference>
<evidence type="ECO:0000313" key="4">
    <source>
        <dbReference type="Proteomes" id="UP000024837"/>
    </source>
</evidence>
<organism evidence="3 4">
    <name type="scientific">Drechslerella stenobrocha 248</name>
    <dbReference type="NCBI Taxonomy" id="1043628"/>
    <lineage>
        <taxon>Eukaryota</taxon>
        <taxon>Fungi</taxon>
        <taxon>Dikarya</taxon>
        <taxon>Ascomycota</taxon>
        <taxon>Pezizomycotina</taxon>
        <taxon>Orbiliomycetes</taxon>
        <taxon>Orbiliales</taxon>
        <taxon>Orbiliaceae</taxon>
        <taxon>Drechslerella</taxon>
    </lineage>
</organism>
<evidence type="ECO:0000313" key="3">
    <source>
        <dbReference type="EMBL" id="EWC46780.1"/>
    </source>
</evidence>
<dbReference type="CDD" id="cd01831">
    <property type="entry name" value="Endoglucanase_E_like"/>
    <property type="match status" value="1"/>
</dbReference>
<dbReference type="GO" id="GO:0052689">
    <property type="term" value="F:carboxylic ester hydrolase activity"/>
    <property type="evidence" value="ECO:0007669"/>
    <property type="project" value="InterPro"/>
</dbReference>
<feature type="signal peptide" evidence="1">
    <location>
        <begin position="1"/>
        <end position="20"/>
    </location>
</feature>
<dbReference type="PANTHER" id="PTHR37834:SF2">
    <property type="entry name" value="ESTERASE, SGNH HYDROLASE-TYPE"/>
    <property type="match status" value="1"/>
</dbReference>